<comment type="caution">
    <text evidence="4">The sequence shown here is derived from an EMBL/GenBank/DDBJ whole genome shotgun (WGS) entry which is preliminary data.</text>
</comment>
<proteinExistence type="predicted"/>
<keyword evidence="5" id="KW-1185">Reference proteome</keyword>
<feature type="region of interest" description="Disordered" evidence="3">
    <location>
        <begin position="13"/>
        <end position="50"/>
    </location>
</feature>
<feature type="compositionally biased region" description="Basic and acidic residues" evidence="3">
    <location>
        <begin position="40"/>
        <end position="50"/>
    </location>
</feature>
<dbReference type="PANTHER" id="PTHR12214">
    <property type="entry name" value="GC-RICH SEQUENCE DNA-BINDING FACTOR"/>
    <property type="match status" value="1"/>
</dbReference>
<reference evidence="4 5" key="1">
    <citation type="submission" date="2023-01" db="EMBL/GenBank/DDBJ databases">
        <authorList>
            <person name="Whitehead M."/>
        </authorList>
    </citation>
    <scope>NUCLEOTIDE SEQUENCE [LARGE SCALE GENOMIC DNA]</scope>
</reference>
<organism evidence="4 5">
    <name type="scientific">Macrosiphum euphorbiae</name>
    <name type="common">potato aphid</name>
    <dbReference type="NCBI Taxonomy" id="13131"/>
    <lineage>
        <taxon>Eukaryota</taxon>
        <taxon>Metazoa</taxon>
        <taxon>Ecdysozoa</taxon>
        <taxon>Arthropoda</taxon>
        <taxon>Hexapoda</taxon>
        <taxon>Insecta</taxon>
        <taxon>Pterygota</taxon>
        <taxon>Neoptera</taxon>
        <taxon>Paraneoptera</taxon>
        <taxon>Hemiptera</taxon>
        <taxon>Sternorrhyncha</taxon>
        <taxon>Aphidomorpha</taxon>
        <taxon>Aphidoidea</taxon>
        <taxon>Aphididae</taxon>
        <taxon>Macrosiphini</taxon>
        <taxon>Macrosiphum</taxon>
    </lineage>
</organism>
<protein>
    <submittedName>
        <fullName evidence="4">Uncharacterized protein</fullName>
    </submittedName>
</protein>
<evidence type="ECO:0000256" key="2">
    <source>
        <dbReference type="ARBA" id="ARBA00023242"/>
    </source>
</evidence>
<gene>
    <name evidence="4" type="ORF">MEUPH1_LOCUS12110</name>
</gene>
<dbReference type="GO" id="GO:0005634">
    <property type="term" value="C:nucleus"/>
    <property type="evidence" value="ECO:0007669"/>
    <property type="project" value="UniProtKB-SubCell"/>
</dbReference>
<evidence type="ECO:0000313" key="4">
    <source>
        <dbReference type="EMBL" id="CAI6356373.1"/>
    </source>
</evidence>
<dbReference type="Proteomes" id="UP001160148">
    <property type="component" value="Unassembled WGS sequence"/>
</dbReference>
<dbReference type="EMBL" id="CARXXK010000002">
    <property type="protein sequence ID" value="CAI6356373.1"/>
    <property type="molecule type" value="Genomic_DNA"/>
</dbReference>
<keyword evidence="2" id="KW-0539">Nucleus</keyword>
<dbReference type="GO" id="GO:0000398">
    <property type="term" value="P:mRNA splicing, via spliceosome"/>
    <property type="evidence" value="ECO:0007669"/>
    <property type="project" value="InterPro"/>
</dbReference>
<sequence length="130" mass="15454">MYEKRRTDLLTRRRQDVLNQSEESSINKLITPKHTQSEQQQRRSAEHEDRHIRIMIMREIKAISLHADGMSSDEEVPETDTLAFRNQLEIIKSDSNLLLDDVLEEFASVDLMLKYMLEWINKYLESYIEA</sequence>
<comment type="subcellular location">
    <subcellularLocation>
        <location evidence="1">Nucleus</location>
    </subcellularLocation>
</comment>
<dbReference type="AlphaFoldDB" id="A0AAV0WKL7"/>
<dbReference type="InterPro" id="IPR012890">
    <property type="entry name" value="GCFC2-like"/>
</dbReference>
<feature type="compositionally biased region" description="Polar residues" evidence="3">
    <location>
        <begin position="17"/>
        <end position="39"/>
    </location>
</feature>
<name>A0AAV0WKL7_9HEMI</name>
<evidence type="ECO:0000256" key="3">
    <source>
        <dbReference type="SAM" id="MobiDB-lite"/>
    </source>
</evidence>
<dbReference type="PANTHER" id="PTHR12214:SF0">
    <property type="entry name" value="LD29489P"/>
    <property type="match status" value="1"/>
</dbReference>
<accession>A0AAV0WKL7</accession>
<evidence type="ECO:0000256" key="1">
    <source>
        <dbReference type="ARBA" id="ARBA00004123"/>
    </source>
</evidence>
<evidence type="ECO:0000313" key="5">
    <source>
        <dbReference type="Proteomes" id="UP001160148"/>
    </source>
</evidence>
<dbReference type="GO" id="GO:0003677">
    <property type="term" value="F:DNA binding"/>
    <property type="evidence" value="ECO:0007669"/>
    <property type="project" value="InterPro"/>
</dbReference>